<reference evidence="7" key="1">
    <citation type="journal article" date="2013" name="Extremophiles">
        <title>Proteinivorax tanatarense gen. nov., sp. nov., an anaerobic, haloalkaliphilic, proteolytic bacterium isolated from a decaying algal bloom, and proposal of Proteinivoraceae fam. nov.</title>
        <authorList>
            <person name="Kevbrin V."/>
            <person name="Boltyanskaya Y."/>
            <person name="Zhilina T."/>
            <person name="Kolganova T."/>
            <person name="Lavrentjeva E."/>
            <person name="Kuznetsov B."/>
        </authorList>
    </citation>
    <scope>NUCLEOTIDE SEQUENCE</scope>
    <source>
        <strain evidence="7">Z-910T</strain>
    </source>
</reference>
<dbReference type="PANTHER" id="PTHR43133">
    <property type="entry name" value="RNA POLYMERASE ECF-TYPE SIGMA FACTO"/>
    <property type="match status" value="1"/>
</dbReference>
<proteinExistence type="inferred from homology"/>
<dbReference type="Gene3D" id="1.10.1740.10">
    <property type="match status" value="1"/>
</dbReference>
<dbReference type="EMBL" id="CP158367">
    <property type="protein sequence ID" value="XBX75640.1"/>
    <property type="molecule type" value="Genomic_DNA"/>
</dbReference>
<evidence type="ECO:0000256" key="2">
    <source>
        <dbReference type="ARBA" id="ARBA00023015"/>
    </source>
</evidence>
<evidence type="ECO:0000313" key="7">
    <source>
        <dbReference type="EMBL" id="XBX75640.1"/>
    </source>
</evidence>
<evidence type="ECO:0000256" key="1">
    <source>
        <dbReference type="ARBA" id="ARBA00010641"/>
    </source>
</evidence>
<reference evidence="7" key="2">
    <citation type="submission" date="2024-06" db="EMBL/GenBank/DDBJ databases">
        <authorList>
            <person name="Petrova K.O."/>
            <person name="Toshchakov S.V."/>
            <person name="Boltjanskaja Y.V."/>
            <person name="Kevbrin V."/>
        </authorList>
    </citation>
    <scope>NUCLEOTIDE SEQUENCE</scope>
    <source>
        <strain evidence="7">Z-910T</strain>
    </source>
</reference>
<organism evidence="7">
    <name type="scientific">Proteinivorax tanatarense</name>
    <dbReference type="NCBI Taxonomy" id="1260629"/>
    <lineage>
        <taxon>Bacteria</taxon>
        <taxon>Bacillati</taxon>
        <taxon>Bacillota</taxon>
        <taxon>Clostridia</taxon>
        <taxon>Eubacteriales</taxon>
        <taxon>Proteinivoracaceae</taxon>
        <taxon>Proteinivorax</taxon>
    </lineage>
</organism>
<dbReference type="InterPro" id="IPR013324">
    <property type="entry name" value="RNA_pol_sigma_r3/r4-like"/>
</dbReference>
<feature type="domain" description="RNA polymerase sigma factor 70 region 4 type 2" evidence="6">
    <location>
        <begin position="123"/>
        <end position="173"/>
    </location>
</feature>
<dbReference type="InterPro" id="IPR036388">
    <property type="entry name" value="WH-like_DNA-bd_sf"/>
</dbReference>
<dbReference type="PANTHER" id="PTHR43133:SF51">
    <property type="entry name" value="RNA POLYMERASE SIGMA FACTOR"/>
    <property type="match status" value="1"/>
</dbReference>
<dbReference type="SUPFAM" id="SSF88946">
    <property type="entry name" value="Sigma2 domain of RNA polymerase sigma factors"/>
    <property type="match status" value="1"/>
</dbReference>
<comment type="similarity">
    <text evidence="1">Belongs to the sigma-70 factor family. ECF subfamily.</text>
</comment>
<dbReference type="Pfam" id="PF08281">
    <property type="entry name" value="Sigma70_r4_2"/>
    <property type="match status" value="1"/>
</dbReference>
<name>A0AAU7VNJ5_9FIRM</name>
<feature type="domain" description="RNA polymerase sigma-70 region 2" evidence="5">
    <location>
        <begin position="24"/>
        <end position="90"/>
    </location>
</feature>
<sequence>MEKLIEKKIIKGLKNKEEWAADKLLEYYGHNIYALAYKFTKNEHDAKDVTQEILIKVLEKIHSFKGESKLGTWIYRLAYNYCLDFLKTSQKHSDALKNVPISTEKVVNDPHRIMENKDKYLNLFKALGKLEDKYRNIIILKEFRGLTYEQIGHHLDIPKGSVKSSLYRARKKLAELHSTLEQ</sequence>
<dbReference type="SUPFAM" id="SSF88659">
    <property type="entry name" value="Sigma3 and sigma4 domains of RNA polymerase sigma factors"/>
    <property type="match status" value="1"/>
</dbReference>
<dbReference type="GO" id="GO:0016987">
    <property type="term" value="F:sigma factor activity"/>
    <property type="evidence" value="ECO:0007669"/>
    <property type="project" value="UniProtKB-KW"/>
</dbReference>
<dbReference type="InterPro" id="IPR039425">
    <property type="entry name" value="RNA_pol_sigma-70-like"/>
</dbReference>
<dbReference type="AlphaFoldDB" id="A0AAU7VNJ5"/>
<dbReference type="InterPro" id="IPR013249">
    <property type="entry name" value="RNA_pol_sigma70_r4_t2"/>
</dbReference>
<evidence type="ECO:0000259" key="6">
    <source>
        <dbReference type="Pfam" id="PF08281"/>
    </source>
</evidence>
<evidence type="ECO:0000256" key="3">
    <source>
        <dbReference type="ARBA" id="ARBA00023082"/>
    </source>
</evidence>
<keyword evidence="3" id="KW-0731">Sigma factor</keyword>
<evidence type="ECO:0000256" key="4">
    <source>
        <dbReference type="ARBA" id="ARBA00023163"/>
    </source>
</evidence>
<dbReference type="RefSeq" id="WP_350344383.1">
    <property type="nucleotide sequence ID" value="NZ_CP158367.1"/>
</dbReference>
<gene>
    <name evidence="7" type="ORF">PRVXT_000781</name>
</gene>
<dbReference type="GO" id="GO:0003677">
    <property type="term" value="F:DNA binding"/>
    <property type="evidence" value="ECO:0007669"/>
    <property type="project" value="InterPro"/>
</dbReference>
<dbReference type="InterPro" id="IPR013325">
    <property type="entry name" value="RNA_pol_sigma_r2"/>
</dbReference>
<accession>A0AAU7VNJ5</accession>
<keyword evidence="4" id="KW-0804">Transcription</keyword>
<keyword evidence="2" id="KW-0805">Transcription regulation</keyword>
<dbReference type="Gene3D" id="1.10.10.10">
    <property type="entry name" value="Winged helix-like DNA-binding domain superfamily/Winged helix DNA-binding domain"/>
    <property type="match status" value="1"/>
</dbReference>
<protein>
    <submittedName>
        <fullName evidence="7">RNA polymerase sigma factor</fullName>
    </submittedName>
</protein>
<dbReference type="InterPro" id="IPR014284">
    <property type="entry name" value="RNA_pol_sigma-70_dom"/>
</dbReference>
<dbReference type="NCBIfam" id="TIGR02937">
    <property type="entry name" value="sigma70-ECF"/>
    <property type="match status" value="1"/>
</dbReference>
<evidence type="ECO:0000259" key="5">
    <source>
        <dbReference type="Pfam" id="PF04542"/>
    </source>
</evidence>
<dbReference type="CDD" id="cd06171">
    <property type="entry name" value="Sigma70_r4"/>
    <property type="match status" value="1"/>
</dbReference>
<dbReference type="Pfam" id="PF04542">
    <property type="entry name" value="Sigma70_r2"/>
    <property type="match status" value="1"/>
</dbReference>
<dbReference type="GO" id="GO:0006352">
    <property type="term" value="P:DNA-templated transcription initiation"/>
    <property type="evidence" value="ECO:0007669"/>
    <property type="project" value="InterPro"/>
</dbReference>
<dbReference type="InterPro" id="IPR007627">
    <property type="entry name" value="RNA_pol_sigma70_r2"/>
</dbReference>